<sequence>MANVWHGIRLLARISLNCTKKDNINGLVRQFGHLSTAQPFMPTYCARSMLLKHIASQNAFIQSSYFTSTANNNSPMPSESSLDTTSDYTVVEKKNEGEIIQNINTAVENKDSRLFAVVHICGKQYKITTEDIIMIKLWFDPTIGDKIRLEKVLMVGGKDYTLVGRPILSRDSVKIEATVVEKTLSHYRVKYKYRKRKRVRRFKLSRNIHTMLVINSIEVNPIKC</sequence>
<dbReference type="SUPFAM" id="SSF141091">
    <property type="entry name" value="L21p-like"/>
    <property type="match status" value="1"/>
</dbReference>
<dbReference type="PANTHER" id="PTHR21349">
    <property type="entry name" value="50S RIBOSOMAL PROTEIN L21"/>
    <property type="match status" value="1"/>
</dbReference>
<evidence type="ECO:0000256" key="4">
    <source>
        <dbReference type="ARBA" id="ARBA00044129"/>
    </source>
</evidence>
<evidence type="ECO:0000256" key="1">
    <source>
        <dbReference type="ARBA" id="ARBA00008563"/>
    </source>
</evidence>
<keyword evidence="2" id="KW-0689">Ribosomal protein</keyword>
<proteinExistence type="inferred from homology"/>
<organism evidence="5 6">
    <name type="scientific">Patella caerulea</name>
    <name type="common">Rayed Mediterranean limpet</name>
    <dbReference type="NCBI Taxonomy" id="87958"/>
    <lineage>
        <taxon>Eukaryota</taxon>
        <taxon>Metazoa</taxon>
        <taxon>Spiralia</taxon>
        <taxon>Lophotrochozoa</taxon>
        <taxon>Mollusca</taxon>
        <taxon>Gastropoda</taxon>
        <taxon>Patellogastropoda</taxon>
        <taxon>Patelloidea</taxon>
        <taxon>Patellidae</taxon>
        <taxon>Patella</taxon>
    </lineage>
</organism>
<dbReference type="NCBIfam" id="TIGR00061">
    <property type="entry name" value="L21"/>
    <property type="match status" value="1"/>
</dbReference>
<dbReference type="InterPro" id="IPR001787">
    <property type="entry name" value="Ribosomal_bL21"/>
</dbReference>
<gene>
    <name evidence="5" type="ORF">SNE40_018630</name>
</gene>
<dbReference type="Pfam" id="PF00829">
    <property type="entry name" value="Ribosomal_L21p"/>
    <property type="match status" value="1"/>
</dbReference>
<protein>
    <recommendedName>
        <fullName evidence="4">Large ribosomal subunit protein bL21m</fullName>
    </recommendedName>
</protein>
<dbReference type="GO" id="GO:0003735">
    <property type="term" value="F:structural constituent of ribosome"/>
    <property type="evidence" value="ECO:0007669"/>
    <property type="project" value="InterPro"/>
</dbReference>
<dbReference type="GO" id="GO:0003723">
    <property type="term" value="F:RNA binding"/>
    <property type="evidence" value="ECO:0007669"/>
    <property type="project" value="InterPro"/>
</dbReference>
<evidence type="ECO:0000256" key="3">
    <source>
        <dbReference type="ARBA" id="ARBA00023274"/>
    </source>
</evidence>
<dbReference type="InterPro" id="IPR028909">
    <property type="entry name" value="bL21-like"/>
</dbReference>
<dbReference type="Proteomes" id="UP001347796">
    <property type="component" value="Unassembled WGS sequence"/>
</dbReference>
<dbReference type="AlphaFoldDB" id="A0AAN8J5S7"/>
<dbReference type="PANTHER" id="PTHR21349:SF0">
    <property type="entry name" value="LARGE RIBOSOMAL SUBUNIT PROTEIN BL21M"/>
    <property type="match status" value="1"/>
</dbReference>
<keyword evidence="6" id="KW-1185">Reference proteome</keyword>
<accession>A0AAN8J5S7</accession>
<dbReference type="EMBL" id="JAZGQO010000014">
    <property type="protein sequence ID" value="KAK6170167.1"/>
    <property type="molecule type" value="Genomic_DNA"/>
</dbReference>
<dbReference type="InterPro" id="IPR036164">
    <property type="entry name" value="bL21-like_sf"/>
</dbReference>
<evidence type="ECO:0000313" key="5">
    <source>
        <dbReference type="EMBL" id="KAK6170167.1"/>
    </source>
</evidence>
<evidence type="ECO:0000256" key="2">
    <source>
        <dbReference type="ARBA" id="ARBA00022980"/>
    </source>
</evidence>
<dbReference type="GO" id="GO:0005762">
    <property type="term" value="C:mitochondrial large ribosomal subunit"/>
    <property type="evidence" value="ECO:0007669"/>
    <property type="project" value="TreeGrafter"/>
</dbReference>
<reference evidence="5 6" key="1">
    <citation type="submission" date="2024-01" db="EMBL/GenBank/DDBJ databases">
        <title>The genome of the rayed Mediterranean limpet Patella caerulea (Linnaeus, 1758).</title>
        <authorList>
            <person name="Anh-Thu Weber A."/>
            <person name="Halstead-Nussloch G."/>
        </authorList>
    </citation>
    <scope>NUCLEOTIDE SEQUENCE [LARGE SCALE GENOMIC DNA]</scope>
    <source>
        <strain evidence="5">AATW-2023a</strain>
        <tissue evidence="5">Whole specimen</tissue>
    </source>
</reference>
<keyword evidence="3" id="KW-0687">Ribonucleoprotein</keyword>
<comment type="similarity">
    <text evidence="1">Belongs to the bacterial ribosomal protein bL21 family.</text>
</comment>
<evidence type="ECO:0000313" key="6">
    <source>
        <dbReference type="Proteomes" id="UP001347796"/>
    </source>
</evidence>
<dbReference type="GO" id="GO:0006412">
    <property type="term" value="P:translation"/>
    <property type="evidence" value="ECO:0007669"/>
    <property type="project" value="InterPro"/>
</dbReference>
<name>A0AAN8J5S7_PATCE</name>
<comment type="caution">
    <text evidence="5">The sequence shown here is derived from an EMBL/GenBank/DDBJ whole genome shotgun (WGS) entry which is preliminary data.</text>
</comment>